<dbReference type="Proteomes" id="UP000199159">
    <property type="component" value="Unassembled WGS sequence"/>
</dbReference>
<dbReference type="EMBL" id="FNJU01000003">
    <property type="protein sequence ID" value="SDP47036.1"/>
    <property type="molecule type" value="Genomic_DNA"/>
</dbReference>
<dbReference type="AlphaFoldDB" id="A0A1H0T0A3"/>
<evidence type="ECO:0000313" key="2">
    <source>
        <dbReference type="Proteomes" id="UP000199159"/>
    </source>
</evidence>
<name>A0A1H0T0A3_9BACI</name>
<gene>
    <name evidence="1" type="ORF">SAMN05216565_103198</name>
</gene>
<dbReference type="RefSeq" id="WP_238457212.1">
    <property type="nucleotide sequence ID" value="NZ_FNJU01000003.1"/>
</dbReference>
<reference evidence="2" key="1">
    <citation type="submission" date="2016-10" db="EMBL/GenBank/DDBJ databases">
        <authorList>
            <person name="Varghese N."/>
            <person name="Submissions S."/>
        </authorList>
    </citation>
    <scope>NUCLEOTIDE SEQUENCE [LARGE SCALE GENOMIC DNA]</scope>
    <source>
        <strain evidence="2">IBRC-M10078</strain>
    </source>
</reference>
<organism evidence="1 2">
    <name type="scientific">Litchfieldia salsa</name>
    <dbReference type="NCBI Taxonomy" id="930152"/>
    <lineage>
        <taxon>Bacteria</taxon>
        <taxon>Bacillati</taxon>
        <taxon>Bacillota</taxon>
        <taxon>Bacilli</taxon>
        <taxon>Bacillales</taxon>
        <taxon>Bacillaceae</taxon>
        <taxon>Litchfieldia</taxon>
    </lineage>
</organism>
<evidence type="ECO:0008006" key="3">
    <source>
        <dbReference type="Google" id="ProtNLM"/>
    </source>
</evidence>
<keyword evidence="2" id="KW-1185">Reference proteome</keyword>
<protein>
    <recommendedName>
        <fullName evidence="3">Type II toxin-antitoxin system HicB family antitoxin</fullName>
    </recommendedName>
</protein>
<sequence length="161" mass="18842">MWCFFPTLFPEYGWEYPLSRGETKGKALQEAKKDLAYSLAGILYDNEELPLPISIDFNELSEGMELIDIDTSIEAYAEDIKEHLKGRHWHVTYYDEKNDNVIEAIGCKNEQGLWDIFLEDLTENPFSQKNTNDSFLFTVKLRSEAEEKFNQFVETVILKRK</sequence>
<proteinExistence type="predicted"/>
<evidence type="ECO:0000313" key="1">
    <source>
        <dbReference type="EMBL" id="SDP47036.1"/>
    </source>
</evidence>
<accession>A0A1H0T0A3</accession>